<organism evidence="2 3">
    <name type="scientific">Paspalum notatum var. saurae</name>
    <dbReference type="NCBI Taxonomy" id="547442"/>
    <lineage>
        <taxon>Eukaryota</taxon>
        <taxon>Viridiplantae</taxon>
        <taxon>Streptophyta</taxon>
        <taxon>Embryophyta</taxon>
        <taxon>Tracheophyta</taxon>
        <taxon>Spermatophyta</taxon>
        <taxon>Magnoliopsida</taxon>
        <taxon>Liliopsida</taxon>
        <taxon>Poales</taxon>
        <taxon>Poaceae</taxon>
        <taxon>PACMAD clade</taxon>
        <taxon>Panicoideae</taxon>
        <taxon>Andropogonodae</taxon>
        <taxon>Paspaleae</taxon>
        <taxon>Paspalinae</taxon>
        <taxon>Paspalum</taxon>
    </lineage>
</organism>
<name>A0AAQ3WJL4_PASNO</name>
<feature type="compositionally biased region" description="Low complexity" evidence="1">
    <location>
        <begin position="14"/>
        <end position="24"/>
    </location>
</feature>
<gene>
    <name evidence="2" type="ORF">U9M48_013597</name>
</gene>
<protein>
    <submittedName>
        <fullName evidence="2">Uncharacterized protein</fullName>
    </submittedName>
</protein>
<dbReference type="Proteomes" id="UP001341281">
    <property type="component" value="Chromosome 03"/>
</dbReference>
<dbReference type="EMBL" id="CP144747">
    <property type="protein sequence ID" value="WVZ64011.1"/>
    <property type="molecule type" value="Genomic_DNA"/>
</dbReference>
<keyword evidence="3" id="KW-1185">Reference proteome</keyword>
<accession>A0AAQ3WJL4</accession>
<feature type="compositionally biased region" description="Polar residues" evidence="1">
    <location>
        <begin position="31"/>
        <end position="41"/>
    </location>
</feature>
<evidence type="ECO:0000313" key="2">
    <source>
        <dbReference type="EMBL" id="WVZ64011.1"/>
    </source>
</evidence>
<reference evidence="2 3" key="1">
    <citation type="submission" date="2024-02" db="EMBL/GenBank/DDBJ databases">
        <title>High-quality chromosome-scale genome assembly of Pensacola bahiagrass (Paspalum notatum Flugge var. saurae).</title>
        <authorList>
            <person name="Vega J.M."/>
            <person name="Podio M."/>
            <person name="Orjuela J."/>
            <person name="Siena L.A."/>
            <person name="Pessino S.C."/>
            <person name="Combes M.C."/>
            <person name="Mariac C."/>
            <person name="Albertini E."/>
            <person name="Pupilli F."/>
            <person name="Ortiz J.P.A."/>
            <person name="Leblanc O."/>
        </authorList>
    </citation>
    <scope>NUCLEOTIDE SEQUENCE [LARGE SCALE GENOMIC DNA]</scope>
    <source>
        <strain evidence="2">R1</strain>
        <tissue evidence="2">Leaf</tissue>
    </source>
</reference>
<proteinExistence type="predicted"/>
<sequence length="92" mass="9973">MPSSRGFGSPPPLRLSSPPSATRSGGIKSPWTGTSSPTPLASSPGLHTPAQRPQPRPPRAHPSARGRRRRKETRSRNKHVELLQPTVIQKTN</sequence>
<feature type="region of interest" description="Disordered" evidence="1">
    <location>
        <begin position="1"/>
        <end position="92"/>
    </location>
</feature>
<evidence type="ECO:0000256" key="1">
    <source>
        <dbReference type="SAM" id="MobiDB-lite"/>
    </source>
</evidence>
<dbReference type="AlphaFoldDB" id="A0AAQ3WJL4"/>
<evidence type="ECO:0000313" key="3">
    <source>
        <dbReference type="Proteomes" id="UP001341281"/>
    </source>
</evidence>
<feature type="compositionally biased region" description="Basic residues" evidence="1">
    <location>
        <begin position="58"/>
        <end position="73"/>
    </location>
</feature>